<proteinExistence type="predicted"/>
<protein>
    <submittedName>
        <fullName evidence="2">Uncharacterized protein</fullName>
    </submittedName>
</protein>
<dbReference type="EMBL" id="JACSEA010000001">
    <property type="protein sequence ID" value="KAF7411217.1"/>
    <property type="molecule type" value="Genomic_DNA"/>
</dbReference>
<reference evidence="2" key="1">
    <citation type="journal article" date="2020" name="G3 (Bethesda)">
        <title>High-Quality Assemblies for Three Invasive Social Wasps from the &lt;i&gt;Vespula&lt;/i&gt; Genus.</title>
        <authorList>
            <person name="Harrop T.W.R."/>
            <person name="Guhlin J."/>
            <person name="McLaughlin G.M."/>
            <person name="Permina E."/>
            <person name="Stockwell P."/>
            <person name="Gilligan J."/>
            <person name="Le Lec M.F."/>
            <person name="Gruber M.A.M."/>
            <person name="Quinn O."/>
            <person name="Lovegrove M."/>
            <person name="Duncan E.J."/>
            <person name="Remnant E.J."/>
            <person name="Van Eeckhoven J."/>
            <person name="Graham B."/>
            <person name="Knapp R.A."/>
            <person name="Langford K.W."/>
            <person name="Kronenberg Z."/>
            <person name="Press M.O."/>
            <person name="Eacker S.M."/>
            <person name="Wilson-Rankin E.E."/>
            <person name="Purcell J."/>
            <person name="Lester P.J."/>
            <person name="Dearden P.K."/>
        </authorList>
    </citation>
    <scope>NUCLEOTIDE SEQUENCE</scope>
    <source>
        <strain evidence="2">Marl-1</strain>
    </source>
</reference>
<feature type="region of interest" description="Disordered" evidence="1">
    <location>
        <begin position="48"/>
        <end position="67"/>
    </location>
</feature>
<keyword evidence="3" id="KW-1185">Reference proteome</keyword>
<feature type="compositionally biased region" description="Acidic residues" evidence="1">
    <location>
        <begin position="48"/>
        <end position="57"/>
    </location>
</feature>
<dbReference type="Proteomes" id="UP000614350">
    <property type="component" value="Unassembled WGS sequence"/>
</dbReference>
<dbReference type="AlphaFoldDB" id="A0A834KQY8"/>
<evidence type="ECO:0000313" key="3">
    <source>
        <dbReference type="Proteomes" id="UP000614350"/>
    </source>
</evidence>
<organism evidence="2 3">
    <name type="scientific">Vespula vulgaris</name>
    <name type="common">Yellow jacket</name>
    <name type="synonym">Wasp</name>
    <dbReference type="NCBI Taxonomy" id="7454"/>
    <lineage>
        <taxon>Eukaryota</taxon>
        <taxon>Metazoa</taxon>
        <taxon>Ecdysozoa</taxon>
        <taxon>Arthropoda</taxon>
        <taxon>Hexapoda</taxon>
        <taxon>Insecta</taxon>
        <taxon>Pterygota</taxon>
        <taxon>Neoptera</taxon>
        <taxon>Endopterygota</taxon>
        <taxon>Hymenoptera</taxon>
        <taxon>Apocrita</taxon>
        <taxon>Aculeata</taxon>
        <taxon>Vespoidea</taxon>
        <taxon>Vespidae</taxon>
        <taxon>Vespinae</taxon>
        <taxon>Vespula</taxon>
    </lineage>
</organism>
<gene>
    <name evidence="2" type="ORF">HZH66_000113</name>
</gene>
<evidence type="ECO:0000313" key="2">
    <source>
        <dbReference type="EMBL" id="KAF7411217.1"/>
    </source>
</evidence>
<comment type="caution">
    <text evidence="2">The sequence shown here is derived from an EMBL/GenBank/DDBJ whole genome shotgun (WGS) entry which is preliminary data.</text>
</comment>
<sequence>MTDGPFETCFKLHCDLRRRNSHDSWQGHDGDQNYMDLKKMKELCLIDEQEEEEEEEERPVFLKAASS</sequence>
<name>A0A834KQY8_VESVU</name>
<accession>A0A834KQY8</accession>
<evidence type="ECO:0000256" key="1">
    <source>
        <dbReference type="SAM" id="MobiDB-lite"/>
    </source>
</evidence>